<dbReference type="AlphaFoldDB" id="A0A166L7C3"/>
<protein>
    <submittedName>
        <fullName evidence="2">Uncharacterized protein</fullName>
    </submittedName>
</protein>
<dbReference type="OrthoDB" id="3269297at2759"/>
<evidence type="ECO:0000256" key="1">
    <source>
        <dbReference type="SAM" id="MobiDB-lite"/>
    </source>
</evidence>
<name>A0A166L7C3_9AGAM</name>
<dbReference type="EMBL" id="KV417538">
    <property type="protein sequence ID" value="KZP22654.1"/>
    <property type="molecule type" value="Genomic_DNA"/>
</dbReference>
<accession>A0A166L7C3</accession>
<evidence type="ECO:0000313" key="2">
    <source>
        <dbReference type="EMBL" id="KZP22654.1"/>
    </source>
</evidence>
<dbReference type="STRING" id="436010.A0A166L7C3"/>
<feature type="non-terminal residue" evidence="2">
    <location>
        <position position="229"/>
    </location>
</feature>
<reference evidence="2" key="1">
    <citation type="journal article" date="2016" name="Mol. Biol. Evol.">
        <title>Comparative Genomics of Early-Diverging Mushroom-Forming Fungi Provides Insights into the Origins of Lignocellulose Decay Capabilities.</title>
        <authorList>
            <person name="Nagy L.G."/>
            <person name="Riley R."/>
            <person name="Tritt A."/>
            <person name="Adam C."/>
            <person name="Daum C."/>
            <person name="Floudas D."/>
            <person name="Sun H."/>
            <person name="Yadav J.S."/>
            <person name="Pangilinan J."/>
            <person name="Larsson K.H."/>
            <person name="Matsuura K."/>
            <person name="Barry K."/>
            <person name="Labutti K."/>
            <person name="Kuo R."/>
            <person name="Ohm R.A."/>
            <person name="Bhattacharya S.S."/>
            <person name="Shirouzu T."/>
            <person name="Yoshinaga Y."/>
            <person name="Martin F.M."/>
            <person name="Grigoriev I.V."/>
            <person name="Hibbett D.S."/>
        </authorList>
    </citation>
    <scope>NUCLEOTIDE SEQUENCE [LARGE SCALE GENOMIC DNA]</scope>
    <source>
        <strain evidence="2">CBS 109695</strain>
    </source>
</reference>
<feature type="region of interest" description="Disordered" evidence="1">
    <location>
        <begin position="205"/>
        <end position="229"/>
    </location>
</feature>
<feature type="non-terminal residue" evidence="2">
    <location>
        <position position="1"/>
    </location>
</feature>
<gene>
    <name evidence="2" type="ORF">FIBSPDRAFT_706184</name>
</gene>
<organism evidence="2">
    <name type="scientific">Athelia psychrophila</name>
    <dbReference type="NCBI Taxonomy" id="1759441"/>
    <lineage>
        <taxon>Eukaryota</taxon>
        <taxon>Fungi</taxon>
        <taxon>Dikarya</taxon>
        <taxon>Basidiomycota</taxon>
        <taxon>Agaricomycotina</taxon>
        <taxon>Agaricomycetes</taxon>
        <taxon>Agaricomycetidae</taxon>
        <taxon>Atheliales</taxon>
        <taxon>Atheliaceae</taxon>
        <taxon>Athelia</taxon>
    </lineage>
</organism>
<sequence>TPAGKMRILGAALASTKSGAFLVQRPRITSDQTIPDPVFMQPAAIPDPNWALLNRPIAGPSQPRSELEAQVEALTESLALAKLQIASKDAAIITGNAQLAIQGVYNKRLNEALNVKEKTKEADRTKLFPDGKPRLLTADDFIAQVTEAKASRQEKEREKMKRAEVRAAKKVGKETAEAAWKLLKVAHEQAVLAWQAEKLRLRASGVKVKDLPKGPKKPPKPKPVIEAAD</sequence>
<proteinExistence type="predicted"/>